<feature type="region of interest" description="Disordered" evidence="5">
    <location>
        <begin position="566"/>
        <end position="589"/>
    </location>
</feature>
<keyword evidence="4" id="KW-0539">Nucleus</keyword>
<dbReference type="InterPro" id="IPR007219">
    <property type="entry name" value="XnlR_reg_dom"/>
</dbReference>
<evidence type="ECO:0000256" key="3">
    <source>
        <dbReference type="ARBA" id="ARBA00023125"/>
    </source>
</evidence>
<evidence type="ECO:0000259" key="6">
    <source>
        <dbReference type="SMART" id="SM00906"/>
    </source>
</evidence>
<dbReference type="Pfam" id="PF04082">
    <property type="entry name" value="Fungal_trans"/>
    <property type="match status" value="1"/>
</dbReference>
<evidence type="ECO:0000256" key="1">
    <source>
        <dbReference type="ARBA" id="ARBA00004123"/>
    </source>
</evidence>
<gene>
    <name evidence="7" type="ORF">C8R41DRAFT_916812</name>
</gene>
<reference evidence="7" key="1">
    <citation type="submission" date="2022-08" db="EMBL/GenBank/DDBJ databases">
        <title>A Global Phylogenomic Analysis of the Shiitake Genus Lentinula.</title>
        <authorList>
            <consortium name="DOE Joint Genome Institute"/>
            <person name="Sierra-Patev S."/>
            <person name="Min B."/>
            <person name="Naranjo-Ortiz M."/>
            <person name="Looney B."/>
            <person name="Konkel Z."/>
            <person name="Slot J.C."/>
            <person name="Sakamoto Y."/>
            <person name="Steenwyk J.L."/>
            <person name="Rokas A."/>
            <person name="Carro J."/>
            <person name="Camarero S."/>
            <person name="Ferreira P."/>
            <person name="Molpeceres G."/>
            <person name="Ruiz-Duenas F.J."/>
            <person name="Serrano A."/>
            <person name="Henrissat B."/>
            <person name="Drula E."/>
            <person name="Hughes K.W."/>
            <person name="Mata J.L."/>
            <person name="Ishikawa N.K."/>
            <person name="Vargas-Isla R."/>
            <person name="Ushijima S."/>
            <person name="Smith C.A."/>
            <person name="Ahrendt S."/>
            <person name="Andreopoulos W."/>
            <person name="He G."/>
            <person name="Labutti K."/>
            <person name="Lipzen A."/>
            <person name="Ng V."/>
            <person name="Riley R."/>
            <person name="Sandor L."/>
            <person name="Barry K."/>
            <person name="Martinez A.T."/>
            <person name="Xiao Y."/>
            <person name="Gibbons J.G."/>
            <person name="Terashima K."/>
            <person name="Grigoriev I.V."/>
            <person name="Hibbett D.S."/>
        </authorList>
    </citation>
    <scope>NUCLEOTIDE SEQUENCE</scope>
    <source>
        <strain evidence="7">RHP3577 ss4</strain>
    </source>
</reference>
<evidence type="ECO:0000256" key="4">
    <source>
        <dbReference type="ARBA" id="ARBA00023242"/>
    </source>
</evidence>
<dbReference type="Proteomes" id="UP001150217">
    <property type="component" value="Unassembled WGS sequence"/>
</dbReference>
<organism evidence="7 8">
    <name type="scientific">Lentinula lateritia</name>
    <dbReference type="NCBI Taxonomy" id="40482"/>
    <lineage>
        <taxon>Eukaryota</taxon>
        <taxon>Fungi</taxon>
        <taxon>Dikarya</taxon>
        <taxon>Basidiomycota</taxon>
        <taxon>Agaricomycotina</taxon>
        <taxon>Agaricomycetes</taxon>
        <taxon>Agaricomycetidae</taxon>
        <taxon>Agaricales</taxon>
        <taxon>Marasmiineae</taxon>
        <taxon>Omphalotaceae</taxon>
        <taxon>Lentinula</taxon>
    </lineage>
</organism>
<dbReference type="InterPro" id="IPR050987">
    <property type="entry name" value="AtrR-like"/>
</dbReference>
<name>A0ABQ8VP60_9AGAR</name>
<keyword evidence="8" id="KW-1185">Reference proteome</keyword>
<keyword evidence="3" id="KW-0238">DNA-binding</keyword>
<comment type="caution">
    <text evidence="7">The sequence shown here is derived from an EMBL/GenBank/DDBJ whole genome shotgun (WGS) entry which is preliminary data.</text>
</comment>
<dbReference type="SMART" id="SM00906">
    <property type="entry name" value="Fungal_trans"/>
    <property type="match status" value="1"/>
</dbReference>
<sequence length="640" mass="71815">MSEQLQGKIGNDDTEQVPQEDPSAPLISRLGSTLSDSSSTYNMLSAGLPTITSNGSTTPSDGDGIISNGLLDLYSDPIHTRFFGPSSGFALMKKTYDLKSEVMSEQNIPLHALFQRPEYWLQVQPWERASRDQQIPKYNFPETSLMLSLVSLYLVSVNIFFPIIHTPTFQQAIAEGVHFRDQHFGATVLLVCAIGSRYSTDPRVLHVPDSELSSGHQWFAQVRTLRQSLLEVPSLYELQQCCLSILYLIGTPEPSQSWILVVLGIRFSCELGLHRRKPDGHKWTFEEEQAKRVVLVTLDKLTASFLGRPPAIHDEDIDADLPIQCDDEYWENTNRSLAFKQPAGKPSVITAFVSYLRLCDILDFALRTLYSTKKSQLLLGLVGQDWRERVVYDLDSSLNEWISSLPPHLRSESGRQREGVFAMQSAFLYTAYYHLQIYVHRPFLSRPSSRALPSLSVCMTAARSCARVLDCQQNGSVASLPHTQYAAFAAGVVLLFNLWASKRAGTEIDQHKEIQNIWILLGVLEAQEAKSASAGRFWDMLMELKRGYDHPTAETSADEVQEMNSLDDTHLGPQGPPIGKKTSSIDKTEHREHLTTNRFGHGMDVWSIAPPGFTYDEWVNYIENMSGMGGSFEQEKAVLS</sequence>
<protein>
    <submittedName>
        <fullName evidence="7">Fungal-specific transcription factor domain-containing protein</fullName>
    </submittedName>
</protein>
<dbReference type="EMBL" id="JANVFT010000017">
    <property type="protein sequence ID" value="KAJ4498185.1"/>
    <property type="molecule type" value="Genomic_DNA"/>
</dbReference>
<dbReference type="PANTHER" id="PTHR46910">
    <property type="entry name" value="TRANSCRIPTION FACTOR PDR1"/>
    <property type="match status" value="1"/>
</dbReference>
<feature type="domain" description="Xylanolytic transcriptional activator regulatory" evidence="6">
    <location>
        <begin position="257"/>
        <end position="328"/>
    </location>
</feature>
<accession>A0ABQ8VP60</accession>
<comment type="subcellular location">
    <subcellularLocation>
        <location evidence="1">Nucleus</location>
    </subcellularLocation>
</comment>
<evidence type="ECO:0000256" key="2">
    <source>
        <dbReference type="ARBA" id="ARBA00022723"/>
    </source>
</evidence>
<proteinExistence type="predicted"/>
<keyword evidence="2" id="KW-0479">Metal-binding</keyword>
<feature type="region of interest" description="Disordered" evidence="5">
    <location>
        <begin position="1"/>
        <end position="31"/>
    </location>
</feature>
<dbReference type="PANTHER" id="PTHR46910:SF3">
    <property type="entry name" value="HALOTOLERANCE PROTEIN 9-RELATED"/>
    <property type="match status" value="1"/>
</dbReference>
<dbReference type="CDD" id="cd12148">
    <property type="entry name" value="fungal_TF_MHR"/>
    <property type="match status" value="1"/>
</dbReference>
<evidence type="ECO:0000313" key="7">
    <source>
        <dbReference type="EMBL" id="KAJ4498185.1"/>
    </source>
</evidence>
<evidence type="ECO:0000256" key="5">
    <source>
        <dbReference type="SAM" id="MobiDB-lite"/>
    </source>
</evidence>
<evidence type="ECO:0000313" key="8">
    <source>
        <dbReference type="Proteomes" id="UP001150217"/>
    </source>
</evidence>